<reference evidence="3" key="1">
    <citation type="journal article" date="2019" name="Int. J. Syst. Evol. Microbiol.">
        <title>The Global Catalogue of Microorganisms (GCM) 10K type strain sequencing project: providing services to taxonomists for standard genome sequencing and annotation.</title>
        <authorList>
            <consortium name="The Broad Institute Genomics Platform"/>
            <consortium name="The Broad Institute Genome Sequencing Center for Infectious Disease"/>
            <person name="Wu L."/>
            <person name="Ma J."/>
        </authorList>
    </citation>
    <scope>NUCLEOTIDE SEQUENCE [LARGE SCALE GENOMIC DNA]</scope>
    <source>
        <strain evidence="3">CCM 2050</strain>
    </source>
</reference>
<dbReference type="EMBL" id="JBHSTZ010000067">
    <property type="protein sequence ID" value="MFC6382432.1"/>
    <property type="molecule type" value="Genomic_DNA"/>
</dbReference>
<feature type="signal peptide" evidence="1">
    <location>
        <begin position="1"/>
        <end position="27"/>
    </location>
</feature>
<keyword evidence="3" id="KW-1185">Reference proteome</keyword>
<evidence type="ECO:0000313" key="3">
    <source>
        <dbReference type="Proteomes" id="UP001596264"/>
    </source>
</evidence>
<protein>
    <submittedName>
        <fullName evidence="2">DUF11 domain-containing protein</fullName>
    </submittedName>
</protein>
<evidence type="ECO:0000256" key="1">
    <source>
        <dbReference type="SAM" id="SignalP"/>
    </source>
</evidence>
<organism evidence="2 3">
    <name type="scientific">Psychrobacter glacincola</name>
    <dbReference type="NCBI Taxonomy" id="56810"/>
    <lineage>
        <taxon>Bacteria</taxon>
        <taxon>Pseudomonadati</taxon>
        <taxon>Pseudomonadota</taxon>
        <taxon>Gammaproteobacteria</taxon>
        <taxon>Moraxellales</taxon>
        <taxon>Moraxellaceae</taxon>
        <taxon>Psychrobacter</taxon>
    </lineage>
</organism>
<dbReference type="RefSeq" id="WP_201564261.1">
    <property type="nucleotide sequence ID" value="NZ_CAJGZK010000022.1"/>
</dbReference>
<evidence type="ECO:0000313" key="2">
    <source>
        <dbReference type="EMBL" id="MFC6382432.1"/>
    </source>
</evidence>
<gene>
    <name evidence="2" type="ORF">ACFP58_13360</name>
</gene>
<dbReference type="Proteomes" id="UP001596264">
    <property type="component" value="Unassembled WGS sequence"/>
</dbReference>
<accession>A0ABW1W9S6</accession>
<keyword evidence="1" id="KW-0732">Signal</keyword>
<feature type="chain" id="PRO_5045889494" evidence="1">
    <location>
        <begin position="28"/>
        <end position="698"/>
    </location>
</feature>
<proteinExistence type="predicted"/>
<sequence length="698" mass="72294">MKSNTFNYSLLAIGVAAVLGLSTAASAVETPTTTTGVDITNQATANYSVAGQAQPEAKSNIVKVSVSQQVSFSLTADNNDTAAPTNGVQGDNKNENIAVTPNGFVLFEHTLKNTGNTTDTYDITVGATDPKYTQNASTVTFTTYKADGTPITDRTNITLNYMENTLIPSTLEKGEYVKFTIRAKTSGNKGEETLPLQLSVTSRNLAGIAGATKTLINTDTSFTRLPTFGIVKTITNGLDLNDTTYQDTATYKVVVTNDGTNFSADATNITIEDVLPNGLVMAKELIASNITVSTGATKGTIASGSLGSQGFSITNVNLPIGQSITITFEVKQTGAVTITPTVAMGMINHVTVTDDLDEDAATTGDIVIDSTKTGSPENVSTFYPAANPEVNYVKGETPAKSGDDSTVPLLTIKRELTLTGVTTKEIAPVTGLTAADTAGQVTHSTVITNTGKDVEGSKPGELTFTITDNDGGVRDAINVVPGTVKVTYNPGGTGTGVTDATITPVNGIYDINTVLTAGIKAGGIVTITYNVSANDAPLFNPVTSTNDADATFEDTIVTLIPVAEGAPTPITVTDKTTVRGLVLVKKQALAVDCAATSTGIVGSFVTTDITGALPGQCIVYQIQARNTSTTAAGFPITSVTILDEFSKFAPNATYVIGSLADMDGAEIEGTDRVTTTLATLAAQGTATMQFKVKIKTGL</sequence>
<comment type="caution">
    <text evidence="2">The sequence shown here is derived from an EMBL/GenBank/DDBJ whole genome shotgun (WGS) entry which is preliminary data.</text>
</comment>
<name>A0ABW1W9S6_9GAMM</name>